<evidence type="ECO:0008006" key="4">
    <source>
        <dbReference type="Google" id="ProtNLM"/>
    </source>
</evidence>
<reference evidence="2 3" key="1">
    <citation type="submission" date="2024-01" db="EMBL/GenBank/DDBJ databases">
        <title>The genomes of 5 underutilized Papilionoideae crops provide insights into root nodulation and disease resistanc.</title>
        <authorList>
            <person name="Jiang F."/>
        </authorList>
    </citation>
    <scope>NUCLEOTIDE SEQUENCE [LARGE SCALE GENOMIC DNA]</scope>
    <source>
        <strain evidence="2">JINMINGXINNONG_FW02</strain>
        <tissue evidence="2">Leaves</tissue>
    </source>
</reference>
<keyword evidence="1" id="KW-0812">Transmembrane</keyword>
<dbReference type="Proteomes" id="UP001374584">
    <property type="component" value="Unassembled WGS sequence"/>
</dbReference>
<accession>A0AAN9P2E1</accession>
<protein>
    <recommendedName>
        <fullName evidence="4">Late embryogenesis abundant protein LEA-2 subgroup domain-containing protein</fullName>
    </recommendedName>
</protein>
<dbReference type="SUPFAM" id="SSF117070">
    <property type="entry name" value="LEA14-like"/>
    <property type="match status" value="1"/>
</dbReference>
<keyword evidence="3" id="KW-1185">Reference proteome</keyword>
<comment type="caution">
    <text evidence="2">The sequence shown here is derived from an EMBL/GenBank/DDBJ whole genome shotgun (WGS) entry which is preliminary data.</text>
</comment>
<organism evidence="2 3">
    <name type="scientific">Phaseolus coccineus</name>
    <name type="common">Scarlet runner bean</name>
    <name type="synonym">Phaseolus multiflorus</name>
    <dbReference type="NCBI Taxonomy" id="3886"/>
    <lineage>
        <taxon>Eukaryota</taxon>
        <taxon>Viridiplantae</taxon>
        <taxon>Streptophyta</taxon>
        <taxon>Embryophyta</taxon>
        <taxon>Tracheophyta</taxon>
        <taxon>Spermatophyta</taxon>
        <taxon>Magnoliopsida</taxon>
        <taxon>eudicotyledons</taxon>
        <taxon>Gunneridae</taxon>
        <taxon>Pentapetalae</taxon>
        <taxon>rosids</taxon>
        <taxon>fabids</taxon>
        <taxon>Fabales</taxon>
        <taxon>Fabaceae</taxon>
        <taxon>Papilionoideae</taxon>
        <taxon>50 kb inversion clade</taxon>
        <taxon>NPAAA clade</taxon>
        <taxon>indigoferoid/millettioid clade</taxon>
        <taxon>Phaseoleae</taxon>
        <taxon>Phaseolus</taxon>
    </lineage>
</organism>
<evidence type="ECO:0000256" key="1">
    <source>
        <dbReference type="SAM" id="Phobius"/>
    </source>
</evidence>
<proteinExistence type="predicted"/>
<name>A0AAN9P2E1_PHACN</name>
<feature type="transmembrane region" description="Helical" evidence="1">
    <location>
        <begin position="20"/>
        <end position="37"/>
    </location>
</feature>
<evidence type="ECO:0000313" key="3">
    <source>
        <dbReference type="Proteomes" id="UP001374584"/>
    </source>
</evidence>
<keyword evidence="1" id="KW-0472">Membrane</keyword>
<dbReference type="AlphaFoldDB" id="A0AAN9P2E1"/>
<keyword evidence="1" id="KW-1133">Transmembrane helix</keyword>
<evidence type="ECO:0000313" key="2">
    <source>
        <dbReference type="EMBL" id="KAK7381637.1"/>
    </source>
</evidence>
<dbReference type="EMBL" id="JAYMYR010000001">
    <property type="protein sequence ID" value="KAK7381637.1"/>
    <property type="molecule type" value="Genomic_DNA"/>
</dbReference>
<dbReference type="PANTHER" id="PTHR33168">
    <property type="entry name" value="STRESS INDUCED PROTEIN-RELATED"/>
    <property type="match status" value="1"/>
</dbReference>
<sequence>MAKAFQSNTVVLRRFCCLKWMVVMVVCAAGSMVLWPWSPELKIQRMNVKRVRVHPLPPVGADVWITLSVAVKNRGMYWLDLAEVDVGVKYRGKKMGHVESEGWHVRSWASKDVDGDLEFSGLPSTEVAHLLEDMAKGEIYFHTVIEVAGQIGFLTISIPFTFKTILACEVLVNTKTHSIILQHCIYKCMHFKHLGPLNHFVLPRFSILSVLVLYTMNLENCHCLSTIGNSSWQSYERIGYDPIVRVNEFVTRLKMGSWKALWRKIKRERRRFFRPSPVFHVQYDPTSYLHNFDDGYSTDPDNVSRSFSARFAAPSKILAKIQVMGDGELGINHKSNMM</sequence>
<gene>
    <name evidence="2" type="ORF">VNO80_00183</name>
</gene>